<protein>
    <submittedName>
        <fullName evidence="1">Uncharacterized protein</fullName>
    </submittedName>
</protein>
<accession>A0A0G1DJ01</accession>
<dbReference type="STRING" id="1618443.UV73_C0005G0102"/>
<proteinExistence type="predicted"/>
<dbReference type="AlphaFoldDB" id="A0A0G1DJ01"/>
<comment type="caution">
    <text evidence="1">The sequence shown here is derived from an EMBL/GenBank/DDBJ whole genome shotgun (WGS) entry which is preliminary data.</text>
</comment>
<name>A0A0G1DJ01_9BACT</name>
<evidence type="ECO:0000313" key="1">
    <source>
        <dbReference type="EMBL" id="KKS97825.1"/>
    </source>
</evidence>
<organism evidence="1 2">
    <name type="scientific">Candidatus Gottesmanbacteria bacterium GW2011_GWA2_43_14</name>
    <dbReference type="NCBI Taxonomy" id="1618443"/>
    <lineage>
        <taxon>Bacteria</taxon>
        <taxon>Candidatus Gottesmaniibacteriota</taxon>
    </lineage>
</organism>
<gene>
    <name evidence="1" type="ORF">UV73_C0005G0102</name>
</gene>
<evidence type="ECO:0000313" key="2">
    <source>
        <dbReference type="Proteomes" id="UP000034894"/>
    </source>
</evidence>
<dbReference type="Proteomes" id="UP000034894">
    <property type="component" value="Unassembled WGS sequence"/>
</dbReference>
<dbReference type="EMBL" id="LCFP01000005">
    <property type="protein sequence ID" value="KKS97825.1"/>
    <property type="molecule type" value="Genomic_DNA"/>
</dbReference>
<reference evidence="1 2" key="1">
    <citation type="journal article" date="2015" name="Nature">
        <title>rRNA introns, odd ribosomes, and small enigmatic genomes across a large radiation of phyla.</title>
        <authorList>
            <person name="Brown C.T."/>
            <person name="Hug L.A."/>
            <person name="Thomas B.C."/>
            <person name="Sharon I."/>
            <person name="Castelle C.J."/>
            <person name="Singh A."/>
            <person name="Wilkins M.J."/>
            <person name="Williams K.H."/>
            <person name="Banfield J.F."/>
        </authorList>
    </citation>
    <scope>NUCLEOTIDE SEQUENCE [LARGE SCALE GENOMIC DNA]</scope>
</reference>
<sequence length="593" mass="66562">MFDSKEIGKNYYPGLQIDVLDQQEPEILQIENLPWYEPHPLVLVDSIQAPLGISQELIEPIEQMVALINDGVGRVYLQNRSQVLVASDGNINWYGDEKSDNKIKNPAEAGSHLVAINSVFLGALSDKAMNTLGESRISTEEFADILRDELPENRNWIFVSKIGNKRLHLKPDNKTGLHPHFVNLIFIQDNDEHIKNLSHEKAVIFNRMLMAKLGSLKTIIVPYKRTDTELIMDHAILGTMEGGHPQPTSLTDLAYELMAFGSSKEVGGQNIVDDMIIPGNVWQDATEVKSMIEFGRLLGRKGYISPPIMVRELTHSKILGVMEEKMLGYSRQAESAFFAVIPHLKVLHRRENSWEEQDLLMYIVSNSGTSGAVKYDLSPGDISPVISVTDGKVDVVQVEDLESKTTSVEAEELLDPLKTITIGISEDENGQLRFGENGKQIPAIRSGFHAHRGLESITLDGKPFEITKETAYLESDDSRVIYLKMDIQQFPHVGCGVNTMRDMSSEAMSAAYRLWEEYERKPQLVLVYVPNHGINGFEFFSEDADGTIPKDPFARTRELIESDFIILSAEVPQVTFIKGEFPVYKFPISAQDN</sequence>